<feature type="signal peptide" evidence="1">
    <location>
        <begin position="1"/>
        <end position="19"/>
    </location>
</feature>
<protein>
    <submittedName>
        <fullName evidence="2">Uncharacterized protein</fullName>
    </submittedName>
</protein>
<name>A0ABR9XCV2_9SPHI</name>
<organism evidence="2 3">
    <name type="scientific">Mucilaginibacter boryungensis</name>
    <dbReference type="NCBI Taxonomy" id="768480"/>
    <lineage>
        <taxon>Bacteria</taxon>
        <taxon>Pseudomonadati</taxon>
        <taxon>Bacteroidota</taxon>
        <taxon>Sphingobacteriia</taxon>
        <taxon>Sphingobacteriales</taxon>
        <taxon>Sphingobacteriaceae</taxon>
        <taxon>Mucilaginibacter</taxon>
    </lineage>
</organism>
<evidence type="ECO:0000256" key="1">
    <source>
        <dbReference type="SAM" id="SignalP"/>
    </source>
</evidence>
<dbReference type="RefSeq" id="WP_194104307.1">
    <property type="nucleotide sequence ID" value="NZ_JADFFM010000001.1"/>
</dbReference>
<proteinExistence type="predicted"/>
<dbReference type="EMBL" id="JADFFM010000001">
    <property type="protein sequence ID" value="MBE9664884.1"/>
    <property type="molecule type" value="Genomic_DNA"/>
</dbReference>
<reference evidence="2 3" key="1">
    <citation type="submission" date="2020-10" db="EMBL/GenBank/DDBJ databases">
        <title>Mucilaginibacter mali sp. nov., isolated from rhizosphere soil of apple orchard.</title>
        <authorList>
            <person name="Lee J.-S."/>
            <person name="Kim H.S."/>
            <person name="Kim J.-S."/>
        </authorList>
    </citation>
    <scope>NUCLEOTIDE SEQUENCE [LARGE SCALE GENOMIC DNA]</scope>
    <source>
        <strain evidence="2 3">KCTC 23157</strain>
    </source>
</reference>
<dbReference type="Proteomes" id="UP000632774">
    <property type="component" value="Unassembled WGS sequence"/>
</dbReference>
<evidence type="ECO:0000313" key="2">
    <source>
        <dbReference type="EMBL" id="MBE9664884.1"/>
    </source>
</evidence>
<keyword evidence="1" id="KW-0732">Signal</keyword>
<evidence type="ECO:0000313" key="3">
    <source>
        <dbReference type="Proteomes" id="UP000632774"/>
    </source>
</evidence>
<gene>
    <name evidence="2" type="ORF">IRJ18_00830</name>
</gene>
<keyword evidence="3" id="KW-1185">Reference proteome</keyword>
<sequence length="168" mass="18704">MKRFFILLIGLVTSTVAWSQILKTETDAATGKEIRSAVTLLGNGMGHELNFFSKGNERLIEFVEGRALESWPMKILKTMSINIKLKNDSVYHFPVDTTKYTAIDNHGAIRSSIVAVVNDDQLTPLLNNQVRAISLGFGDGKDLNIPAISDNNRREIKRAVAYILGNKR</sequence>
<accession>A0ABR9XCV2</accession>
<comment type="caution">
    <text evidence="2">The sequence shown here is derived from an EMBL/GenBank/DDBJ whole genome shotgun (WGS) entry which is preliminary data.</text>
</comment>
<feature type="chain" id="PRO_5046187412" evidence="1">
    <location>
        <begin position="20"/>
        <end position="168"/>
    </location>
</feature>